<gene>
    <name evidence="2" type="ORF">EDD29_4281</name>
</gene>
<comment type="caution">
    <text evidence="2">The sequence shown here is derived from an EMBL/GenBank/DDBJ whole genome shotgun (WGS) entry which is preliminary data.</text>
</comment>
<feature type="region of interest" description="Disordered" evidence="1">
    <location>
        <begin position="57"/>
        <end position="77"/>
    </location>
</feature>
<sequence length="172" mass="17479">MTAVCVLALGLLTGCGGGDGGSKVATLSTDGPSGATASAAPGDADQARAFTQCLRDNGIQIDDPDPKTGRLDRDSLGGVDEAKAGKALEACRDLMPQQNEALAALQNPDAETKAKMVDFAQCMRDAGHDFPDPGPDGFDFTELAGGGTDEGLRDDALACLKEHPFADLGGLG</sequence>
<organism evidence="2 3">
    <name type="scientific">Actinocorallia herbida</name>
    <dbReference type="NCBI Taxonomy" id="58109"/>
    <lineage>
        <taxon>Bacteria</taxon>
        <taxon>Bacillati</taxon>
        <taxon>Actinomycetota</taxon>
        <taxon>Actinomycetes</taxon>
        <taxon>Streptosporangiales</taxon>
        <taxon>Thermomonosporaceae</taxon>
        <taxon>Actinocorallia</taxon>
    </lineage>
</organism>
<dbReference type="EMBL" id="RJKE01000001">
    <property type="protein sequence ID" value="ROO86703.1"/>
    <property type="molecule type" value="Genomic_DNA"/>
</dbReference>
<reference evidence="2 3" key="1">
    <citation type="submission" date="2018-11" db="EMBL/GenBank/DDBJ databases">
        <title>Sequencing the genomes of 1000 actinobacteria strains.</title>
        <authorList>
            <person name="Klenk H.-P."/>
        </authorList>
    </citation>
    <scope>NUCLEOTIDE SEQUENCE [LARGE SCALE GENOMIC DNA]</scope>
    <source>
        <strain evidence="2 3">DSM 44254</strain>
    </source>
</reference>
<accession>A0A3N1CZI5</accession>
<evidence type="ECO:0000256" key="1">
    <source>
        <dbReference type="SAM" id="MobiDB-lite"/>
    </source>
</evidence>
<dbReference type="AlphaFoldDB" id="A0A3N1CZI5"/>
<protein>
    <submittedName>
        <fullName evidence="2">Uncharacterized protein</fullName>
    </submittedName>
</protein>
<keyword evidence="3" id="KW-1185">Reference proteome</keyword>
<evidence type="ECO:0000313" key="3">
    <source>
        <dbReference type="Proteomes" id="UP000272400"/>
    </source>
</evidence>
<evidence type="ECO:0000313" key="2">
    <source>
        <dbReference type="EMBL" id="ROO86703.1"/>
    </source>
</evidence>
<proteinExistence type="predicted"/>
<feature type="compositionally biased region" description="Basic and acidic residues" evidence="1">
    <location>
        <begin position="64"/>
        <end position="77"/>
    </location>
</feature>
<name>A0A3N1CZI5_9ACTN</name>
<dbReference type="Proteomes" id="UP000272400">
    <property type="component" value="Unassembled WGS sequence"/>
</dbReference>